<dbReference type="AlphaFoldDB" id="A0A820C118"/>
<accession>A0A820C118</accession>
<dbReference type="Proteomes" id="UP000663868">
    <property type="component" value="Unassembled WGS sequence"/>
</dbReference>
<evidence type="ECO:0000313" key="3">
    <source>
        <dbReference type="Proteomes" id="UP000663868"/>
    </source>
</evidence>
<evidence type="ECO:0000313" key="2">
    <source>
        <dbReference type="EMBL" id="CAF4214647.1"/>
    </source>
</evidence>
<comment type="caution">
    <text evidence="2">The sequence shown here is derived from an EMBL/GenBank/DDBJ whole genome shotgun (WGS) entry which is preliminary data.</text>
</comment>
<dbReference type="EMBL" id="CAJOBB010008760">
    <property type="protein sequence ID" value="CAF4214647.1"/>
    <property type="molecule type" value="Genomic_DNA"/>
</dbReference>
<name>A0A820C118_9BILA</name>
<proteinExistence type="predicted"/>
<feature type="region of interest" description="Disordered" evidence="1">
    <location>
        <begin position="51"/>
        <end position="85"/>
    </location>
</feature>
<gene>
    <name evidence="2" type="ORF">KXQ929_LOCUS40851</name>
</gene>
<reference evidence="2" key="1">
    <citation type="submission" date="2021-02" db="EMBL/GenBank/DDBJ databases">
        <authorList>
            <person name="Nowell W R."/>
        </authorList>
    </citation>
    <scope>NUCLEOTIDE SEQUENCE</scope>
</reference>
<organism evidence="2 3">
    <name type="scientific">Adineta steineri</name>
    <dbReference type="NCBI Taxonomy" id="433720"/>
    <lineage>
        <taxon>Eukaryota</taxon>
        <taxon>Metazoa</taxon>
        <taxon>Spiralia</taxon>
        <taxon>Gnathifera</taxon>
        <taxon>Rotifera</taxon>
        <taxon>Eurotatoria</taxon>
        <taxon>Bdelloidea</taxon>
        <taxon>Adinetida</taxon>
        <taxon>Adinetidae</taxon>
        <taxon>Adineta</taxon>
    </lineage>
</organism>
<protein>
    <submittedName>
        <fullName evidence="2">Uncharacterized protein</fullName>
    </submittedName>
</protein>
<sequence>MATIDEHICYHTATGINAGFDYADGQAATGQTIPLGGTTPYNGNFQPAFNNQTGVGVPPIDNERRGVPPTNEDGLRALTTNQGKL</sequence>
<evidence type="ECO:0000256" key="1">
    <source>
        <dbReference type="SAM" id="MobiDB-lite"/>
    </source>
</evidence>